<sequence>MTTVGTKEDNHQSAEITQSDIKSHESINCIAKDELLISIENRGYDTSKKTPIDRVPILLRMNESFRNCFDPLVVSIGPYHFGKPHLKEFEQLKFPIAQKFCRTHGDQLSIEQLYDEVKKVGAIKCYAEVSNEYYEDEMFNRIMFRDALFVLRVMFMFSPHEDHEVQKAVDEDHEVQKAADERLAKSYYFVLRDLFLLENQIPLVVLKVLMELMFKDQGEKTVLLVDGFIEKIYPLLTMQSLEKVTGCCSKSAPKMEAESQCMQKSEWFIFSVEVAF</sequence>
<accession>A0AAD2E6W6</accession>
<organism evidence="1 2">
    <name type="scientific">Fraxinus pennsylvanica</name>
    <dbReference type="NCBI Taxonomy" id="56036"/>
    <lineage>
        <taxon>Eukaryota</taxon>
        <taxon>Viridiplantae</taxon>
        <taxon>Streptophyta</taxon>
        <taxon>Embryophyta</taxon>
        <taxon>Tracheophyta</taxon>
        <taxon>Spermatophyta</taxon>
        <taxon>Magnoliopsida</taxon>
        <taxon>eudicotyledons</taxon>
        <taxon>Gunneridae</taxon>
        <taxon>Pentapetalae</taxon>
        <taxon>asterids</taxon>
        <taxon>lamiids</taxon>
        <taxon>Lamiales</taxon>
        <taxon>Oleaceae</taxon>
        <taxon>Oleeae</taxon>
        <taxon>Fraxinus</taxon>
    </lineage>
</organism>
<dbReference type="PANTHER" id="PTHR31549">
    <property type="entry name" value="PROTEIN, PUTATIVE (DUF247)-RELATED-RELATED"/>
    <property type="match status" value="1"/>
</dbReference>
<dbReference type="AlphaFoldDB" id="A0AAD2E6W6"/>
<dbReference type="PANTHER" id="PTHR31549:SF149">
    <property type="entry name" value="ISOPRENOID SYNTHASE DOMAIN-CONTAINING PROTEIN"/>
    <property type="match status" value="1"/>
</dbReference>
<evidence type="ECO:0000313" key="1">
    <source>
        <dbReference type="EMBL" id="CAI9779514.1"/>
    </source>
</evidence>
<gene>
    <name evidence="1" type="ORF">FPE_LOCUS26944</name>
</gene>
<dbReference type="Pfam" id="PF03140">
    <property type="entry name" value="DUF247"/>
    <property type="match status" value="1"/>
</dbReference>
<dbReference type="Proteomes" id="UP000834106">
    <property type="component" value="Chromosome 17"/>
</dbReference>
<dbReference type="InterPro" id="IPR004158">
    <property type="entry name" value="DUF247_pln"/>
</dbReference>
<keyword evidence="2" id="KW-1185">Reference proteome</keyword>
<reference evidence="1" key="1">
    <citation type="submission" date="2023-05" db="EMBL/GenBank/DDBJ databases">
        <authorList>
            <person name="Huff M."/>
        </authorList>
    </citation>
    <scope>NUCLEOTIDE SEQUENCE</scope>
</reference>
<dbReference type="EMBL" id="OU503052">
    <property type="protein sequence ID" value="CAI9779514.1"/>
    <property type="molecule type" value="Genomic_DNA"/>
</dbReference>
<evidence type="ECO:0000313" key="2">
    <source>
        <dbReference type="Proteomes" id="UP000834106"/>
    </source>
</evidence>
<name>A0AAD2E6W6_9LAMI</name>
<proteinExistence type="predicted"/>
<protein>
    <submittedName>
        <fullName evidence="1">Uncharacterized protein</fullName>
    </submittedName>
</protein>